<feature type="transmembrane region" description="Helical" evidence="4">
    <location>
        <begin position="79"/>
        <end position="97"/>
    </location>
</feature>
<dbReference type="OrthoDB" id="3199327at2"/>
<dbReference type="GO" id="GO:0022857">
    <property type="term" value="F:transmembrane transporter activity"/>
    <property type="evidence" value="ECO:0007669"/>
    <property type="project" value="InterPro"/>
</dbReference>
<dbReference type="SUPFAM" id="SSF103473">
    <property type="entry name" value="MFS general substrate transporter"/>
    <property type="match status" value="1"/>
</dbReference>
<evidence type="ECO:0000256" key="3">
    <source>
        <dbReference type="ARBA" id="ARBA00023136"/>
    </source>
</evidence>
<dbReference type="InterPro" id="IPR020846">
    <property type="entry name" value="MFS_dom"/>
</dbReference>
<feature type="transmembrane region" description="Helical" evidence="4">
    <location>
        <begin position="251"/>
        <end position="274"/>
    </location>
</feature>
<sequence length="403" mass="42560">MNYIGELRVNWRSLLASTVGHGAGLAATAYIIGTFAPHLLAEFGWSKSDFALLGTATLLTLVCLPLIGRLTDLFGVRRVAITGVLFLPLSYLALSFFNGELRVFIAITMLQVIFGTTTTSTVYSRLVAERFQNARGLGLAIMASGPAIVGAIGAPLLSNYIDTNGWRAGYQALAIFTACFGIIALFLIPPHEYLGALPRSKRQARRDYKVIIRSPAFWVIAGGIFLCNIPQPLHGLQLKMMLLDNGAGPAFASKLVSMYAIGVIIGRFVCGLALDRLPAHWVAAVGMGLPSIGMFMLASSIDTPWALGSAVLLMGLSQGAEGDIAGYLVLRHFKVDIYSSVLGLVIAALGIASAIGAGLLSLALKLTGGYDLYLALTAVGVLIGSGLFLLLGRSNIGDREIAG</sequence>
<keyword evidence="3 4" id="KW-0472">Membrane</keyword>
<evidence type="ECO:0000256" key="1">
    <source>
        <dbReference type="ARBA" id="ARBA00022692"/>
    </source>
</evidence>
<feature type="domain" description="Major facilitator superfamily (MFS) profile" evidence="5">
    <location>
        <begin position="13"/>
        <end position="395"/>
    </location>
</feature>
<feature type="transmembrane region" description="Helical" evidence="4">
    <location>
        <begin position="50"/>
        <end position="67"/>
    </location>
</feature>
<comment type="caution">
    <text evidence="6">The sequence shown here is derived from an EMBL/GenBank/DDBJ whole genome shotgun (WGS) entry which is preliminary data.</text>
</comment>
<dbReference type="RefSeq" id="WP_107940794.1">
    <property type="nucleotide sequence ID" value="NZ_QANS01000005.1"/>
</dbReference>
<feature type="transmembrane region" description="Helical" evidence="4">
    <location>
        <begin position="12"/>
        <end position="38"/>
    </location>
</feature>
<organism evidence="6 7">
    <name type="scientific">Stenotrophobium rhamnosiphilum</name>
    <dbReference type="NCBI Taxonomy" id="2029166"/>
    <lineage>
        <taxon>Bacteria</taxon>
        <taxon>Pseudomonadati</taxon>
        <taxon>Pseudomonadota</taxon>
        <taxon>Gammaproteobacteria</taxon>
        <taxon>Nevskiales</taxon>
        <taxon>Nevskiaceae</taxon>
        <taxon>Stenotrophobium</taxon>
    </lineage>
</organism>
<dbReference type="InterPro" id="IPR036259">
    <property type="entry name" value="MFS_trans_sf"/>
</dbReference>
<keyword evidence="7" id="KW-1185">Reference proteome</keyword>
<keyword evidence="1 4" id="KW-0812">Transmembrane</keyword>
<feature type="transmembrane region" description="Helical" evidence="4">
    <location>
        <begin position="210"/>
        <end position="231"/>
    </location>
</feature>
<gene>
    <name evidence="6" type="ORF">CJD38_12925</name>
</gene>
<dbReference type="Proteomes" id="UP000244248">
    <property type="component" value="Unassembled WGS sequence"/>
</dbReference>
<feature type="transmembrane region" description="Helical" evidence="4">
    <location>
        <begin position="136"/>
        <end position="157"/>
    </location>
</feature>
<dbReference type="Gene3D" id="1.20.1250.20">
    <property type="entry name" value="MFS general substrate transporter like domains"/>
    <property type="match status" value="2"/>
</dbReference>
<feature type="transmembrane region" description="Helical" evidence="4">
    <location>
        <begin position="169"/>
        <end position="189"/>
    </location>
</feature>
<protein>
    <submittedName>
        <fullName evidence="6">MFS transporter</fullName>
    </submittedName>
</protein>
<accession>A0A2T5MCW7</accession>
<dbReference type="Pfam" id="PF07690">
    <property type="entry name" value="MFS_1"/>
    <property type="match status" value="2"/>
</dbReference>
<evidence type="ECO:0000313" key="7">
    <source>
        <dbReference type="Proteomes" id="UP000244248"/>
    </source>
</evidence>
<dbReference type="InterPro" id="IPR050327">
    <property type="entry name" value="Proton-linked_MCT"/>
</dbReference>
<keyword evidence="2 4" id="KW-1133">Transmembrane helix</keyword>
<dbReference type="PROSITE" id="PS50850">
    <property type="entry name" value="MFS"/>
    <property type="match status" value="1"/>
</dbReference>
<name>A0A2T5MCW7_9GAMM</name>
<feature type="transmembrane region" description="Helical" evidence="4">
    <location>
        <begin position="103"/>
        <end position="124"/>
    </location>
</feature>
<feature type="transmembrane region" description="Helical" evidence="4">
    <location>
        <begin position="372"/>
        <end position="391"/>
    </location>
</feature>
<reference evidence="6 7" key="1">
    <citation type="submission" date="2018-04" db="EMBL/GenBank/DDBJ databases">
        <title>Novel species isolated from glacier.</title>
        <authorList>
            <person name="Liu Q."/>
            <person name="Xin Y.-H."/>
        </authorList>
    </citation>
    <scope>NUCLEOTIDE SEQUENCE [LARGE SCALE GENOMIC DNA]</scope>
    <source>
        <strain evidence="6 7">GT1R17</strain>
    </source>
</reference>
<feature type="transmembrane region" description="Helical" evidence="4">
    <location>
        <begin position="337"/>
        <end position="360"/>
    </location>
</feature>
<evidence type="ECO:0000256" key="4">
    <source>
        <dbReference type="SAM" id="Phobius"/>
    </source>
</evidence>
<feature type="transmembrane region" description="Helical" evidence="4">
    <location>
        <begin position="281"/>
        <end position="301"/>
    </location>
</feature>
<feature type="transmembrane region" description="Helical" evidence="4">
    <location>
        <begin position="307"/>
        <end position="330"/>
    </location>
</feature>
<dbReference type="InterPro" id="IPR011701">
    <property type="entry name" value="MFS"/>
</dbReference>
<dbReference type="EMBL" id="QANS01000005">
    <property type="protein sequence ID" value="PTU30424.1"/>
    <property type="molecule type" value="Genomic_DNA"/>
</dbReference>
<dbReference type="PANTHER" id="PTHR11360">
    <property type="entry name" value="MONOCARBOXYLATE TRANSPORTER"/>
    <property type="match status" value="1"/>
</dbReference>
<evidence type="ECO:0000256" key="2">
    <source>
        <dbReference type="ARBA" id="ARBA00022989"/>
    </source>
</evidence>
<evidence type="ECO:0000259" key="5">
    <source>
        <dbReference type="PROSITE" id="PS50850"/>
    </source>
</evidence>
<dbReference type="AlphaFoldDB" id="A0A2T5MCW7"/>
<proteinExistence type="predicted"/>
<dbReference type="PANTHER" id="PTHR11360:SF284">
    <property type="entry name" value="EG:103B4.3 PROTEIN-RELATED"/>
    <property type="match status" value="1"/>
</dbReference>
<evidence type="ECO:0000313" key="6">
    <source>
        <dbReference type="EMBL" id="PTU30424.1"/>
    </source>
</evidence>